<sequence length="282" mass="33207">MSEIKTIKFHNQDIVVASQNGIDYVSAKHICDNLGIDWGSQHRKITKDDVLKSSIVIMTIEGEHGKSREMLMIPVEYLNGWLFTISPNKVNPEIKEKIIEYKKECYKVLNDYFKHGVAVNDNFKDTQKQIDILSEKLSILEKEYNRQAIDLLETKSQLETKEGELFRINDVLTPKMKNHVKQMVKNKVKKEPMLTFQGVYSKLNEKFQVAEYKEIRRKDYYDVCEFFDESPLPEYRQHSQQDLLSQLPKWLRCKIVPSNDLILVYGDRAYRIDEAVRPHINF</sequence>
<keyword evidence="1" id="KW-0175">Coiled coil</keyword>
<protein>
    <submittedName>
        <fullName evidence="3">Phage antirepressor N-terminal domain-containing protein</fullName>
    </submittedName>
</protein>
<gene>
    <name evidence="3" type="ORF">IBE52_07065</name>
</gene>
<reference evidence="3 4" key="1">
    <citation type="submission" date="2020-08" db="EMBL/GenBank/DDBJ databases">
        <title>Comparative genomics of Francisella species.</title>
        <authorList>
            <person name="Sahl J."/>
            <person name="Sjodin A."/>
            <person name="Wagner D."/>
            <person name="Forsman M."/>
        </authorList>
    </citation>
    <scope>NUCLEOTIDE SEQUENCE [LARGE SCALE GENOMIC DNA]</scope>
    <source>
        <strain evidence="3 4">F1093</strain>
    </source>
</reference>
<dbReference type="Proteomes" id="UP000760407">
    <property type="component" value="Unassembled WGS sequence"/>
</dbReference>
<evidence type="ECO:0000313" key="3">
    <source>
        <dbReference type="EMBL" id="MBK2302672.1"/>
    </source>
</evidence>
<dbReference type="RefSeq" id="WP_200166849.1">
    <property type="nucleotide sequence ID" value="NZ_JACTSG010000004.1"/>
</dbReference>
<feature type="coiled-coil region" evidence="1">
    <location>
        <begin position="123"/>
        <end position="161"/>
    </location>
</feature>
<evidence type="ECO:0000259" key="2">
    <source>
        <dbReference type="Pfam" id="PF10547"/>
    </source>
</evidence>
<feature type="domain" description="Antirepressor protein ant N-terminal" evidence="2">
    <location>
        <begin position="6"/>
        <end position="118"/>
    </location>
</feature>
<evidence type="ECO:0000313" key="4">
    <source>
        <dbReference type="Proteomes" id="UP000760407"/>
    </source>
</evidence>
<proteinExistence type="predicted"/>
<dbReference type="EMBL" id="JACTSG010000004">
    <property type="protein sequence ID" value="MBK2302672.1"/>
    <property type="molecule type" value="Genomic_DNA"/>
</dbReference>
<evidence type="ECO:0000256" key="1">
    <source>
        <dbReference type="SAM" id="Coils"/>
    </source>
</evidence>
<name>A0ABS1GD32_9GAMM</name>
<comment type="caution">
    <text evidence="3">The sequence shown here is derived from an EMBL/GenBank/DDBJ whole genome shotgun (WGS) entry which is preliminary data.</text>
</comment>
<organism evidence="3 4">
    <name type="scientific">Francisella philomiragia</name>
    <dbReference type="NCBI Taxonomy" id="28110"/>
    <lineage>
        <taxon>Bacteria</taxon>
        <taxon>Pseudomonadati</taxon>
        <taxon>Pseudomonadota</taxon>
        <taxon>Gammaproteobacteria</taxon>
        <taxon>Thiotrichales</taxon>
        <taxon>Francisellaceae</taxon>
        <taxon>Francisella</taxon>
    </lineage>
</organism>
<dbReference type="InterPro" id="IPR018875">
    <property type="entry name" value="Antirepressor_Ant_N"/>
</dbReference>
<dbReference type="PRINTS" id="PR01994">
    <property type="entry name" value="ANTIREPRESSR"/>
</dbReference>
<dbReference type="Pfam" id="PF10547">
    <property type="entry name" value="P22_AR_N"/>
    <property type="match status" value="1"/>
</dbReference>
<accession>A0ABS1GD32</accession>
<keyword evidence="4" id="KW-1185">Reference proteome</keyword>